<organism evidence="3 4">
    <name type="scientific">Multifurca ochricompacta</name>
    <dbReference type="NCBI Taxonomy" id="376703"/>
    <lineage>
        <taxon>Eukaryota</taxon>
        <taxon>Fungi</taxon>
        <taxon>Dikarya</taxon>
        <taxon>Basidiomycota</taxon>
        <taxon>Agaricomycotina</taxon>
        <taxon>Agaricomycetes</taxon>
        <taxon>Russulales</taxon>
        <taxon>Russulaceae</taxon>
        <taxon>Multifurca</taxon>
    </lineage>
</organism>
<keyword evidence="4" id="KW-1185">Reference proteome</keyword>
<evidence type="ECO:0000313" key="4">
    <source>
        <dbReference type="Proteomes" id="UP001203297"/>
    </source>
</evidence>
<accession>A0AAD4QS78</accession>
<keyword evidence="2" id="KW-0812">Transmembrane</keyword>
<evidence type="ECO:0000256" key="1">
    <source>
        <dbReference type="SAM" id="MobiDB-lite"/>
    </source>
</evidence>
<keyword evidence="2" id="KW-0472">Membrane</keyword>
<comment type="caution">
    <text evidence="3">The sequence shown here is derived from an EMBL/GenBank/DDBJ whole genome shotgun (WGS) entry which is preliminary data.</text>
</comment>
<feature type="transmembrane region" description="Helical" evidence="2">
    <location>
        <begin position="47"/>
        <end position="67"/>
    </location>
</feature>
<keyword evidence="2" id="KW-1133">Transmembrane helix</keyword>
<dbReference type="Proteomes" id="UP001203297">
    <property type="component" value="Unassembled WGS sequence"/>
</dbReference>
<feature type="transmembrane region" description="Helical" evidence="2">
    <location>
        <begin position="118"/>
        <end position="143"/>
    </location>
</feature>
<feature type="non-terminal residue" evidence="3">
    <location>
        <position position="216"/>
    </location>
</feature>
<name>A0AAD4QS78_9AGAM</name>
<feature type="compositionally biased region" description="Polar residues" evidence="1">
    <location>
        <begin position="161"/>
        <end position="171"/>
    </location>
</feature>
<feature type="compositionally biased region" description="Basic residues" evidence="1">
    <location>
        <begin position="202"/>
        <end position="216"/>
    </location>
</feature>
<reference evidence="3" key="1">
    <citation type="journal article" date="2022" name="New Phytol.">
        <title>Evolutionary transition to the ectomycorrhizal habit in the genomes of a hyperdiverse lineage of mushroom-forming fungi.</title>
        <authorList>
            <person name="Looney B."/>
            <person name="Miyauchi S."/>
            <person name="Morin E."/>
            <person name="Drula E."/>
            <person name="Courty P.E."/>
            <person name="Kohler A."/>
            <person name="Kuo A."/>
            <person name="LaButti K."/>
            <person name="Pangilinan J."/>
            <person name="Lipzen A."/>
            <person name="Riley R."/>
            <person name="Andreopoulos W."/>
            <person name="He G."/>
            <person name="Johnson J."/>
            <person name="Nolan M."/>
            <person name="Tritt A."/>
            <person name="Barry K.W."/>
            <person name="Grigoriev I.V."/>
            <person name="Nagy L.G."/>
            <person name="Hibbett D."/>
            <person name="Henrissat B."/>
            <person name="Matheny P.B."/>
            <person name="Labbe J."/>
            <person name="Martin F.M."/>
        </authorList>
    </citation>
    <scope>NUCLEOTIDE SEQUENCE</scope>
    <source>
        <strain evidence="3">BPL690</strain>
    </source>
</reference>
<proteinExistence type="predicted"/>
<feature type="transmembrane region" description="Helical" evidence="2">
    <location>
        <begin position="79"/>
        <end position="98"/>
    </location>
</feature>
<sequence length="216" mass="24531">MEHPHLFLKLRLVIFSLTTFICLLWVILLSCLLFIRWDASSLSERSFLMLFLGLDVLTMILLPVLLLVKFRTWLDGARLLLLLVCHIGVATSFAIWAPTISCPNDTPDDRGVCQLLNVYIIMASWVPPSFLIFYGVCLSFYTWRYASQPRGHSSVDEETGGIQSSSWSVPVTESRETPSIGHLPHAEDLLSPMPSTVERNSRRVSVRKSRLEKRLP</sequence>
<feature type="region of interest" description="Disordered" evidence="1">
    <location>
        <begin position="152"/>
        <end position="216"/>
    </location>
</feature>
<dbReference type="EMBL" id="WTXG01000003">
    <property type="protein sequence ID" value="KAI0306631.1"/>
    <property type="molecule type" value="Genomic_DNA"/>
</dbReference>
<evidence type="ECO:0000313" key="3">
    <source>
        <dbReference type="EMBL" id="KAI0306631.1"/>
    </source>
</evidence>
<gene>
    <name evidence="3" type="ORF">B0F90DRAFT_1691731</name>
</gene>
<protein>
    <submittedName>
        <fullName evidence="3">Uncharacterized protein</fullName>
    </submittedName>
</protein>
<evidence type="ECO:0000256" key="2">
    <source>
        <dbReference type="SAM" id="Phobius"/>
    </source>
</evidence>
<dbReference type="AlphaFoldDB" id="A0AAD4QS78"/>
<feature type="transmembrane region" description="Helical" evidence="2">
    <location>
        <begin position="12"/>
        <end position="35"/>
    </location>
</feature>